<dbReference type="GO" id="GO:0005634">
    <property type="term" value="C:nucleus"/>
    <property type="evidence" value="ECO:0007669"/>
    <property type="project" value="TreeGrafter"/>
</dbReference>
<reference evidence="4 5" key="1">
    <citation type="submission" date="2022-11" db="UniProtKB">
        <authorList>
            <consortium name="WormBaseParasite"/>
        </authorList>
    </citation>
    <scope>IDENTIFICATION</scope>
</reference>
<feature type="domain" description="PITH" evidence="2">
    <location>
        <begin position="21"/>
        <end position="194"/>
    </location>
</feature>
<dbReference type="InterPro" id="IPR010400">
    <property type="entry name" value="PITH_dom"/>
</dbReference>
<dbReference type="AlphaFoldDB" id="A0A914DSJ7"/>
<comment type="similarity">
    <text evidence="1">Belongs to the PITHD1 family.</text>
</comment>
<dbReference type="PROSITE" id="PS51532">
    <property type="entry name" value="PITH"/>
    <property type="match status" value="1"/>
</dbReference>
<evidence type="ECO:0000313" key="5">
    <source>
        <dbReference type="WBParaSite" id="ACRNAN_scaffold3732.g21494.t1"/>
    </source>
</evidence>
<sequence length="213" mass="23943">MCDHGHGNGGHGGCASHAQTFDYGGTGMEYHMVNYIDKDKVVVLNESVDGSGVKVFKAWDNRIDRTDYVESDVDPELLFNIPFTGHVKITGITLIGDLDESHPSDLRIFKDREIMSFSDVANAKPDQEMKLKQDDSGQIDYPLIAAKFSNVHHLTLYFPTNFGDDVTRIFYIGLRGDFQHNFREKAVIATYESRPMADDHKAEIPDAAHHHIC</sequence>
<dbReference type="WBParaSite" id="ACRNAN_scaffold15052.g31820.t1">
    <property type="protein sequence ID" value="ACRNAN_scaffold15052.g31820.t1"/>
    <property type="gene ID" value="ACRNAN_scaffold15052.g31820"/>
</dbReference>
<evidence type="ECO:0000256" key="1">
    <source>
        <dbReference type="ARBA" id="ARBA00025788"/>
    </source>
</evidence>
<protein>
    <submittedName>
        <fullName evidence="4 5">PITH domain-containing protein</fullName>
    </submittedName>
</protein>
<dbReference type="GO" id="GO:0005737">
    <property type="term" value="C:cytoplasm"/>
    <property type="evidence" value="ECO:0007669"/>
    <property type="project" value="UniProtKB-ARBA"/>
</dbReference>
<dbReference type="InterPro" id="IPR008979">
    <property type="entry name" value="Galactose-bd-like_sf"/>
</dbReference>
<dbReference type="InterPro" id="IPR037047">
    <property type="entry name" value="PITH_dom_sf"/>
</dbReference>
<organism evidence="3 5">
    <name type="scientific">Acrobeloides nanus</name>
    <dbReference type="NCBI Taxonomy" id="290746"/>
    <lineage>
        <taxon>Eukaryota</taxon>
        <taxon>Metazoa</taxon>
        <taxon>Ecdysozoa</taxon>
        <taxon>Nematoda</taxon>
        <taxon>Chromadorea</taxon>
        <taxon>Rhabditida</taxon>
        <taxon>Tylenchina</taxon>
        <taxon>Cephalobomorpha</taxon>
        <taxon>Cephaloboidea</taxon>
        <taxon>Cephalobidae</taxon>
        <taxon>Acrobeloides</taxon>
    </lineage>
</organism>
<proteinExistence type="inferred from homology"/>
<accession>A0A914DSJ7</accession>
<evidence type="ECO:0000313" key="3">
    <source>
        <dbReference type="Proteomes" id="UP000887540"/>
    </source>
</evidence>
<dbReference type="SUPFAM" id="SSF49785">
    <property type="entry name" value="Galactose-binding domain-like"/>
    <property type="match status" value="1"/>
</dbReference>
<dbReference type="Gene3D" id="2.60.120.470">
    <property type="entry name" value="PITH domain"/>
    <property type="match status" value="1"/>
</dbReference>
<dbReference type="Proteomes" id="UP000887540">
    <property type="component" value="Unplaced"/>
</dbReference>
<dbReference type="PANTHER" id="PTHR12175">
    <property type="entry name" value="AD039 HT014 THIOREDOXIN FAMILY TRP26"/>
    <property type="match status" value="1"/>
</dbReference>
<dbReference type="InterPro" id="IPR045099">
    <property type="entry name" value="PITH1-like"/>
</dbReference>
<evidence type="ECO:0000313" key="4">
    <source>
        <dbReference type="WBParaSite" id="ACRNAN_scaffold15052.g31820.t1"/>
    </source>
</evidence>
<name>A0A914DSJ7_9BILA</name>
<dbReference type="WBParaSite" id="ACRNAN_scaffold3732.g21494.t1">
    <property type="protein sequence ID" value="ACRNAN_scaffold3732.g21494.t1"/>
    <property type="gene ID" value="ACRNAN_scaffold3732.g21494"/>
</dbReference>
<evidence type="ECO:0000259" key="2">
    <source>
        <dbReference type="PROSITE" id="PS51532"/>
    </source>
</evidence>
<dbReference type="Pfam" id="PF06201">
    <property type="entry name" value="PITH"/>
    <property type="match status" value="1"/>
</dbReference>
<keyword evidence="3" id="KW-1185">Reference proteome</keyword>
<dbReference type="PANTHER" id="PTHR12175:SF1">
    <property type="entry name" value="PITH DOMAIN-CONTAINING PROTEIN 1"/>
    <property type="match status" value="1"/>
</dbReference>